<dbReference type="InterPro" id="IPR000415">
    <property type="entry name" value="Nitroreductase-like"/>
</dbReference>
<dbReference type="PANTHER" id="PTHR43425:SF2">
    <property type="entry name" value="OXYGEN-INSENSITIVE NADPH NITROREDUCTASE"/>
    <property type="match status" value="1"/>
</dbReference>
<dbReference type="EMBL" id="PDKR01000001">
    <property type="protein sequence ID" value="PPI88967.1"/>
    <property type="molecule type" value="Genomic_DNA"/>
</dbReference>
<gene>
    <name evidence="7" type="ORF">CRV09_00285</name>
</gene>
<evidence type="ECO:0000256" key="4">
    <source>
        <dbReference type="ARBA" id="ARBA00023002"/>
    </source>
</evidence>
<dbReference type="SUPFAM" id="SSF55469">
    <property type="entry name" value="FMN-dependent nitroreductase-like"/>
    <property type="match status" value="1"/>
</dbReference>
<dbReference type="Pfam" id="PF00881">
    <property type="entry name" value="Nitroreductase"/>
    <property type="match status" value="1"/>
</dbReference>
<dbReference type="NCBIfam" id="NF008033">
    <property type="entry name" value="PRK10765.1"/>
    <property type="match status" value="1"/>
</dbReference>
<evidence type="ECO:0000313" key="8">
    <source>
        <dbReference type="Proteomes" id="UP000295937"/>
    </source>
</evidence>
<evidence type="ECO:0000256" key="2">
    <source>
        <dbReference type="ARBA" id="ARBA00022630"/>
    </source>
</evidence>
<evidence type="ECO:0000259" key="6">
    <source>
        <dbReference type="Pfam" id="PF00881"/>
    </source>
</evidence>
<feature type="domain" description="Nitroreductase" evidence="6">
    <location>
        <begin position="10"/>
        <end position="159"/>
    </location>
</feature>
<keyword evidence="4 5" id="KW-0560">Oxidoreductase</keyword>
<protein>
    <submittedName>
        <fullName evidence="7">Oxygen-insensitive NADPH nitroreductase</fullName>
    </submittedName>
</protein>
<comment type="similarity">
    <text evidence="1 5">Belongs to the flavin oxidoreductase frp family.</text>
</comment>
<proteinExistence type="inferred from homology"/>
<dbReference type="RefSeq" id="WP_136132395.1">
    <property type="nucleotide sequence ID" value="NZ_PDKR01000001.1"/>
</dbReference>
<dbReference type="OrthoDB" id="3181400at2"/>
<accession>A0A2P5T310</accession>
<evidence type="ECO:0000256" key="5">
    <source>
        <dbReference type="PIRNR" id="PIRNR005426"/>
    </source>
</evidence>
<dbReference type="Proteomes" id="UP000295937">
    <property type="component" value="Unassembled WGS sequence"/>
</dbReference>
<comment type="caution">
    <text evidence="7">The sequence shown here is derived from an EMBL/GenBank/DDBJ whole genome shotgun (WGS) entry which is preliminary data.</text>
</comment>
<organism evidence="7 8">
    <name type="scientific">Candidatus Pantoea edessiphila</name>
    <dbReference type="NCBI Taxonomy" id="2044610"/>
    <lineage>
        <taxon>Bacteria</taxon>
        <taxon>Pseudomonadati</taxon>
        <taxon>Pseudomonadota</taxon>
        <taxon>Gammaproteobacteria</taxon>
        <taxon>Enterobacterales</taxon>
        <taxon>Erwiniaceae</taxon>
        <taxon>Pantoea</taxon>
    </lineage>
</organism>
<evidence type="ECO:0000313" key="7">
    <source>
        <dbReference type="EMBL" id="PPI88967.1"/>
    </source>
</evidence>
<dbReference type="CDD" id="cd02146">
    <property type="entry name" value="NfsA-like"/>
    <property type="match status" value="1"/>
</dbReference>
<reference evidence="7 8" key="1">
    <citation type="journal article" date="2018" name="Genome Biol. Evol.">
        <title>Cladogenesis and Genomic Streamlining in Extracellular Endosymbionts of Tropical Stink Bugs.</title>
        <authorList>
            <person name="Otero-Bravo A."/>
            <person name="Goffredi S."/>
            <person name="Sabree Z.L."/>
        </authorList>
    </citation>
    <scope>NUCLEOTIDE SEQUENCE [LARGE SCALE GENOMIC DNA]</scope>
    <source>
        <strain evidence="7 8">SoEO</strain>
    </source>
</reference>
<evidence type="ECO:0000256" key="3">
    <source>
        <dbReference type="ARBA" id="ARBA00022643"/>
    </source>
</evidence>
<dbReference type="PIRSF" id="PIRSF005426">
    <property type="entry name" value="Frp"/>
    <property type="match status" value="1"/>
</dbReference>
<dbReference type="PANTHER" id="PTHR43425">
    <property type="entry name" value="OXYGEN-INSENSITIVE NADPH NITROREDUCTASE"/>
    <property type="match status" value="1"/>
</dbReference>
<keyword evidence="2 5" id="KW-0285">Flavoprotein</keyword>
<evidence type="ECO:0000256" key="1">
    <source>
        <dbReference type="ARBA" id="ARBA00008366"/>
    </source>
</evidence>
<dbReference type="Gene3D" id="3.40.109.10">
    <property type="entry name" value="NADH Oxidase"/>
    <property type="match status" value="1"/>
</dbReference>
<dbReference type="AlphaFoldDB" id="A0A2P5T310"/>
<name>A0A2P5T310_9GAMM</name>
<keyword evidence="5" id="KW-0521">NADP</keyword>
<dbReference type="InterPro" id="IPR029479">
    <property type="entry name" value="Nitroreductase"/>
</dbReference>
<sequence>MKSIIDLICNHRSIRSFTNQDISKEQCRQIIAAAQSASTSSFLQCYSIIRITDSCLRSKLAILSGNQQWIIKSPEFWVFCADFNRHLQIAYNAKLGYIEQLIIGCIDTAMMAQNAILAAESMNLGGVFIGGIRNNIKKVVELLNIPKFVLPLFGLCLGYPKNNIPNIKPRIPQEAIVHENCYYTTNQKVFDIYNIDIQNYYKNRSTNKRIETWNQLIQRLIVKEMRPFMIHYLHKQGWAIY</sequence>
<dbReference type="GO" id="GO:0016491">
    <property type="term" value="F:oxidoreductase activity"/>
    <property type="evidence" value="ECO:0007669"/>
    <property type="project" value="UniProtKB-UniRule"/>
</dbReference>
<keyword evidence="3 5" id="KW-0288">FMN</keyword>
<dbReference type="InterPro" id="IPR016446">
    <property type="entry name" value="Flavin_OxRdtase_Frp"/>
</dbReference>